<accession>X0T3W9</accession>
<dbReference type="AlphaFoldDB" id="X0T3W9"/>
<feature type="compositionally biased region" description="Polar residues" evidence="1">
    <location>
        <begin position="40"/>
        <end position="54"/>
    </location>
</feature>
<organism evidence="2">
    <name type="scientific">marine sediment metagenome</name>
    <dbReference type="NCBI Taxonomy" id="412755"/>
    <lineage>
        <taxon>unclassified sequences</taxon>
        <taxon>metagenomes</taxon>
        <taxon>ecological metagenomes</taxon>
    </lineage>
</organism>
<name>X0T3W9_9ZZZZ</name>
<sequence length="439" mass="48318">FQSASKLDPARAAALLKGQMSDSDSRILERRKPTGPMSKSELSSRAQRGQSQEQIEAEAIKRSYDTVGTGGYIIEHANGALEWVPNGPGDQPQPPTGDVFFDPIAIEQQRTQSMSPDDMRKLARGGAVRKFEGGGLAAVTDVEEEMETPEGAIEVDQIVERATNPAAGQSLTSMILQNKQDALDRLRHGRTQIAERRDAQQKRDESQKWLSFAQGMLAPTRTGSFGESLGTTAGLLAQQTELRSGHEAQFDEQLDENMYKEIAMEGEAIDQMLKLSGFATANRAKSLHGAIQTMTAPEDKHLPVEQRRIIFGAVSEGPDGQPKMTPLRDDSNNYWLAASKLDPDRVAALMEAAERAESQTHRSEDFINEGYLRRPSLVNLRRAITLLENAEVELKTSTVQGWKNSFANAVGIDLGDTTELTEWQMAVAEDFLTTLTDMK</sequence>
<dbReference type="EMBL" id="BARS01000808">
    <property type="protein sequence ID" value="GAF82867.1"/>
    <property type="molecule type" value="Genomic_DNA"/>
</dbReference>
<proteinExistence type="predicted"/>
<feature type="region of interest" description="Disordered" evidence="1">
    <location>
        <begin position="16"/>
        <end position="55"/>
    </location>
</feature>
<comment type="caution">
    <text evidence="2">The sequence shown here is derived from an EMBL/GenBank/DDBJ whole genome shotgun (WGS) entry which is preliminary data.</text>
</comment>
<evidence type="ECO:0000313" key="2">
    <source>
        <dbReference type="EMBL" id="GAF82867.1"/>
    </source>
</evidence>
<evidence type="ECO:0000256" key="1">
    <source>
        <dbReference type="SAM" id="MobiDB-lite"/>
    </source>
</evidence>
<reference evidence="2" key="1">
    <citation type="journal article" date="2014" name="Front. Microbiol.">
        <title>High frequency of phylogenetically diverse reductive dehalogenase-homologous genes in deep subseafloor sedimentary metagenomes.</title>
        <authorList>
            <person name="Kawai M."/>
            <person name="Futagami T."/>
            <person name="Toyoda A."/>
            <person name="Takaki Y."/>
            <person name="Nishi S."/>
            <person name="Hori S."/>
            <person name="Arai W."/>
            <person name="Tsubouchi T."/>
            <person name="Morono Y."/>
            <person name="Uchiyama I."/>
            <person name="Ito T."/>
            <person name="Fujiyama A."/>
            <person name="Inagaki F."/>
            <person name="Takami H."/>
        </authorList>
    </citation>
    <scope>NUCLEOTIDE SEQUENCE</scope>
    <source>
        <strain evidence="2">Expedition CK06-06</strain>
    </source>
</reference>
<feature type="non-terminal residue" evidence="2">
    <location>
        <position position="439"/>
    </location>
</feature>
<feature type="compositionally biased region" description="Basic and acidic residues" evidence="1">
    <location>
        <begin position="23"/>
        <end position="32"/>
    </location>
</feature>
<protein>
    <submittedName>
        <fullName evidence="2">Uncharacterized protein</fullName>
    </submittedName>
</protein>
<gene>
    <name evidence="2" type="ORF">S01H1_01789</name>
</gene>
<feature type="non-terminal residue" evidence="2">
    <location>
        <position position="1"/>
    </location>
</feature>